<organism evidence="2 3">
    <name type="scientific">Streptomyces blastmyceticus</name>
    <dbReference type="NCBI Taxonomy" id="68180"/>
    <lineage>
        <taxon>Bacteria</taxon>
        <taxon>Bacillati</taxon>
        <taxon>Actinomycetota</taxon>
        <taxon>Actinomycetes</taxon>
        <taxon>Kitasatosporales</taxon>
        <taxon>Streptomycetaceae</taxon>
        <taxon>Streptomyces</taxon>
    </lineage>
</organism>
<reference evidence="2 3" key="1">
    <citation type="journal article" date="2019" name="Int. J. Syst. Evol. Microbiol.">
        <title>The Global Catalogue of Microorganisms (GCM) 10K type strain sequencing project: providing services to taxonomists for standard genome sequencing and annotation.</title>
        <authorList>
            <consortium name="The Broad Institute Genomics Platform"/>
            <consortium name="The Broad Institute Genome Sequencing Center for Infectious Disease"/>
            <person name="Wu L."/>
            <person name="Ma J."/>
        </authorList>
    </citation>
    <scope>NUCLEOTIDE SEQUENCE [LARGE SCALE GENOMIC DNA]</scope>
    <source>
        <strain evidence="2 3">JCM 4565</strain>
    </source>
</reference>
<feature type="domain" description="DUF397" evidence="1">
    <location>
        <begin position="11"/>
        <end position="62"/>
    </location>
</feature>
<sequence length="70" mass="7418">MKVLAMSTGIKWQKSSFSGAGGEQCVEIAAQVDVILIRESDEPGVTARASHAPFAAFLAGVKTGRFDSYQ</sequence>
<evidence type="ECO:0000313" key="2">
    <source>
        <dbReference type="EMBL" id="GAA0329322.1"/>
    </source>
</evidence>
<evidence type="ECO:0000313" key="3">
    <source>
        <dbReference type="Proteomes" id="UP001500063"/>
    </source>
</evidence>
<name>A0ABN0W9Y7_9ACTN</name>
<dbReference type="Proteomes" id="UP001500063">
    <property type="component" value="Unassembled WGS sequence"/>
</dbReference>
<evidence type="ECO:0000259" key="1">
    <source>
        <dbReference type="Pfam" id="PF04149"/>
    </source>
</evidence>
<protein>
    <recommendedName>
        <fullName evidence="1">DUF397 domain-containing protein</fullName>
    </recommendedName>
</protein>
<comment type="caution">
    <text evidence="2">The sequence shown here is derived from an EMBL/GenBank/DDBJ whole genome shotgun (WGS) entry which is preliminary data.</text>
</comment>
<dbReference type="Pfam" id="PF04149">
    <property type="entry name" value="DUF397"/>
    <property type="match status" value="1"/>
</dbReference>
<dbReference type="InterPro" id="IPR007278">
    <property type="entry name" value="DUF397"/>
</dbReference>
<gene>
    <name evidence="2" type="ORF">GCM10010319_01730</name>
</gene>
<accession>A0ABN0W9Y7</accession>
<dbReference type="EMBL" id="BAAABW010000001">
    <property type="protein sequence ID" value="GAA0329322.1"/>
    <property type="molecule type" value="Genomic_DNA"/>
</dbReference>
<keyword evidence="3" id="KW-1185">Reference proteome</keyword>
<proteinExistence type="predicted"/>